<evidence type="ECO:0000313" key="8">
    <source>
        <dbReference type="EMBL" id="NHN31979.1"/>
    </source>
</evidence>
<name>A0ABX0J6K5_9BACL</name>
<evidence type="ECO:0000313" key="9">
    <source>
        <dbReference type="Proteomes" id="UP001165962"/>
    </source>
</evidence>
<evidence type="ECO:0000256" key="3">
    <source>
        <dbReference type="ARBA" id="ARBA00022723"/>
    </source>
</evidence>
<keyword evidence="4 6" id="KW-0378">Hydrolase</keyword>
<reference evidence="8" key="1">
    <citation type="submission" date="2020-03" db="EMBL/GenBank/DDBJ databases">
        <title>Draft sequencing of Paenibacilllus sp. S3N08.</title>
        <authorList>
            <person name="Kim D.-U."/>
        </authorList>
    </citation>
    <scope>NUCLEOTIDE SEQUENCE</scope>
    <source>
        <strain evidence="8">S3N08</strain>
    </source>
</reference>
<dbReference type="InterPro" id="IPR000209">
    <property type="entry name" value="Peptidase_S8/S53_dom"/>
</dbReference>
<dbReference type="InterPro" id="IPR050131">
    <property type="entry name" value="Peptidase_S8_subtilisin-like"/>
</dbReference>
<feature type="active site" description="Charge relay system" evidence="6">
    <location>
        <position position="328"/>
    </location>
</feature>
<evidence type="ECO:0000256" key="2">
    <source>
        <dbReference type="ARBA" id="ARBA00022670"/>
    </source>
</evidence>
<dbReference type="InterPro" id="IPR022398">
    <property type="entry name" value="Peptidase_S8_His-AS"/>
</dbReference>
<organism evidence="8 9">
    <name type="scientific">Paenibacillus agricola</name>
    <dbReference type="NCBI Taxonomy" id="2716264"/>
    <lineage>
        <taxon>Bacteria</taxon>
        <taxon>Bacillati</taxon>
        <taxon>Bacillota</taxon>
        <taxon>Bacilli</taxon>
        <taxon>Bacillales</taxon>
        <taxon>Paenibacillaceae</taxon>
        <taxon>Paenibacillus</taxon>
    </lineage>
</organism>
<evidence type="ECO:0000256" key="5">
    <source>
        <dbReference type="ARBA" id="ARBA00022825"/>
    </source>
</evidence>
<dbReference type="Proteomes" id="UP001165962">
    <property type="component" value="Unassembled WGS sequence"/>
</dbReference>
<dbReference type="InterPro" id="IPR015500">
    <property type="entry name" value="Peptidase_S8_subtilisin-rel"/>
</dbReference>
<accession>A0ABX0J6K5</accession>
<evidence type="ECO:0000256" key="1">
    <source>
        <dbReference type="ARBA" id="ARBA00011073"/>
    </source>
</evidence>
<dbReference type="PANTHER" id="PTHR43806:SF11">
    <property type="entry name" value="CEREVISIN-RELATED"/>
    <property type="match status" value="1"/>
</dbReference>
<comment type="similarity">
    <text evidence="1 6">Belongs to the peptidase S8 family.</text>
</comment>
<evidence type="ECO:0000256" key="4">
    <source>
        <dbReference type="ARBA" id="ARBA00022801"/>
    </source>
</evidence>
<dbReference type="Gene3D" id="3.40.50.200">
    <property type="entry name" value="Peptidase S8/S53 domain"/>
    <property type="match status" value="1"/>
</dbReference>
<feature type="active site" description="Charge relay system" evidence="6">
    <location>
        <position position="173"/>
    </location>
</feature>
<keyword evidence="5 6" id="KW-0720">Serine protease</keyword>
<keyword evidence="3" id="KW-0479">Metal-binding</keyword>
<gene>
    <name evidence="8" type="ORF">G9U52_19265</name>
</gene>
<dbReference type="PROSITE" id="PS51892">
    <property type="entry name" value="SUBTILASE"/>
    <property type="match status" value="1"/>
</dbReference>
<dbReference type="EMBL" id="JAAOIW010000007">
    <property type="protein sequence ID" value="NHN31979.1"/>
    <property type="molecule type" value="Genomic_DNA"/>
</dbReference>
<dbReference type="PROSITE" id="PS00137">
    <property type="entry name" value="SUBTILASE_HIS"/>
    <property type="match status" value="1"/>
</dbReference>
<keyword evidence="9" id="KW-1185">Reference proteome</keyword>
<dbReference type="PRINTS" id="PR00723">
    <property type="entry name" value="SUBTILISIN"/>
</dbReference>
<dbReference type="RefSeq" id="WP_166152282.1">
    <property type="nucleotide sequence ID" value="NZ_JAAOIW010000007.1"/>
</dbReference>
<feature type="domain" description="Peptidase S8/S53" evidence="7">
    <location>
        <begin position="131"/>
        <end position="361"/>
    </location>
</feature>
<dbReference type="InterPro" id="IPR036852">
    <property type="entry name" value="Peptidase_S8/S53_dom_sf"/>
</dbReference>
<dbReference type="Pfam" id="PF00082">
    <property type="entry name" value="Peptidase_S8"/>
    <property type="match status" value="1"/>
</dbReference>
<dbReference type="SUPFAM" id="SSF52743">
    <property type="entry name" value="Subtilisin-like"/>
    <property type="match status" value="1"/>
</dbReference>
<proteinExistence type="inferred from homology"/>
<dbReference type="PANTHER" id="PTHR43806">
    <property type="entry name" value="PEPTIDASE S8"/>
    <property type="match status" value="1"/>
</dbReference>
<dbReference type="InterPro" id="IPR034202">
    <property type="entry name" value="Subtilisin_Carlsberg-like"/>
</dbReference>
<protein>
    <submittedName>
        <fullName evidence="8">S8 family peptidase</fullName>
    </submittedName>
</protein>
<evidence type="ECO:0000256" key="6">
    <source>
        <dbReference type="PROSITE-ProRule" id="PRU01240"/>
    </source>
</evidence>
<dbReference type="CDD" id="cd07477">
    <property type="entry name" value="Peptidases_S8_Subtilisin_subset"/>
    <property type="match status" value="1"/>
</dbReference>
<sequence>MEPSTFVKWLRTAMHGAESVDCKHIIRFSSRRDYFACIRELHRSTKDTDLLNGIQPLAVINAISCTLNTTAVLSPVPFAHSIEVDAKMNVHSIKVVNAVQPLNSATPSDTASVPWGIKHIRAPQAWAKSKGDRIRIGVIDTGADYNHPDLRHCLSYGVNLVNRHLLPNDDNGHGTHIAGTIAAASIRPRGIIGVAPQAIIHPVKAFDHQGSAFVSDIIGGIDWCVRNQIHIINMSFGMKTYSKALELAVRHAFRSGVIVVASSGNEGKQKRIDYPARLPQVIAVGASTRRGKIASFSNISKMIDIYAPGEKIYSTWLKGKYHELSGTSMATSHVSGVIALMLSRRPGLNPTQIKTIVKRHARLLLKPGMGIREIHALRAVSAVIKPILVSNKS</sequence>
<evidence type="ECO:0000259" key="7">
    <source>
        <dbReference type="Pfam" id="PF00082"/>
    </source>
</evidence>
<keyword evidence="2 6" id="KW-0645">Protease</keyword>
<comment type="caution">
    <text evidence="8">The sequence shown here is derived from an EMBL/GenBank/DDBJ whole genome shotgun (WGS) entry which is preliminary data.</text>
</comment>
<feature type="active site" description="Charge relay system" evidence="6">
    <location>
        <position position="140"/>
    </location>
</feature>